<feature type="domain" description="WDR36/Utp21 N-terminal" evidence="6">
    <location>
        <begin position="63"/>
        <end position="371"/>
    </location>
</feature>
<dbReference type="SUPFAM" id="SSF50998">
    <property type="entry name" value="Quinoprotein alcohol dehydrogenase-like"/>
    <property type="match status" value="1"/>
</dbReference>
<dbReference type="InterPro" id="IPR011047">
    <property type="entry name" value="Quinoprotein_ADH-like_sf"/>
</dbReference>
<dbReference type="OrthoDB" id="10250769at2759"/>
<dbReference type="Proteomes" id="UP000076632">
    <property type="component" value="Unassembled WGS sequence"/>
</dbReference>
<feature type="region of interest" description="Disordered" evidence="4">
    <location>
        <begin position="866"/>
        <end position="912"/>
    </location>
</feature>
<feature type="repeat" description="WD" evidence="3">
    <location>
        <begin position="620"/>
        <end position="661"/>
    </location>
</feature>
<feature type="compositionally biased region" description="Basic and acidic residues" evidence="4">
    <location>
        <begin position="866"/>
        <end position="877"/>
    </location>
</feature>
<feature type="compositionally biased region" description="Acidic residues" evidence="4">
    <location>
        <begin position="982"/>
        <end position="993"/>
    </location>
</feature>
<evidence type="ECO:0000256" key="4">
    <source>
        <dbReference type="SAM" id="MobiDB-lite"/>
    </source>
</evidence>
<feature type="repeat" description="WD" evidence="3">
    <location>
        <begin position="705"/>
        <end position="746"/>
    </location>
</feature>
<dbReference type="SMART" id="SM00320">
    <property type="entry name" value="WD40"/>
    <property type="match status" value="9"/>
</dbReference>
<sequence length="1084" mass="115841">MPTAVPVDDHGGPLTKRRKTAVVQKAPKSQTSRIFAPYRTIGLVSPTQVPFTSIGLGKTTFQITTSVGRSLQTYDLRRGLNLVFLSRPQTPEEITATIAWKGFVLAAWGAAKPGSPVGVWIFQRGKKVNELELPADLKEPIQQLLVFGSWIVGYGSTRIEIWKSATYEHYTTLFPLGGSTTGAVPVLSGGMCTMPTYLNKIFIGRQDGGVEIWNLNTGRLIYTILPESSDSGAVTALQPAPVLSLLAIAYANGTVVIKDVRLDRDILKFNQGSSTKTPISSITFRTDGQGAGEDGRMAGVMATAGSGNGDVTLWDLNDGGRIMGVLRGAHNPPSAVHGGVSGGISKVEFLQGQPVMVTSGLDNSLKSWIFDETPFSPIPRILHSRTGHAAPVTRLEFLPSDFDGAESGGKWLLSSGRDRSLWGWSLRKDGQSTELSQGKIRSKARKLGILGAAAGAKDSSASLEDLKASEISCMACSLSRDGGMGAAASSGVWTNVNSAKKGDVLDSAVTGWESVVTGHKGDKFARTWFWGRKKAGRWAFESGDGTEVKSVAISPCGTFALVGSAGGALDMFNLQSGQRRQRFPAPLTPAQAKKIKMQQAGSELSVASLADGFKKFGPGQGKHTKAVTGIMVDSLNKTVISSGLDGKIKFWDFATGTLQDEIDWYPMSAITGARHHRPSDLIALSCDDLSIRVVDIETKKLVRELWGCVGQISDFCFSNDGRWIVAASMDSVVRVWDLPTGHLIDAVRLRSACTALAFSNTGEFLATAHADGVGVNIWNNRSLFTHVSTRHLSEEEIAEIDAPTASGEGGQNIIDAAFDEDEPEDGSGLDTAISTIDQLSKDITTLSIVPKSRWQTLLHLDAIKQRNKPKEAPKAPEKAPFFLPSTSTGDDKPSAISTTTTSAAGGAAPAGANTITAAERSRIAKMAPGASESRFTSLLRSGAQSGNYDPFINHLKTLPPAAADIELRSLNPLSASALAPSSEEEDDDEDDEDDGRRRGGRSELTTFITALTSRLRQKRDYELVQAWMAVFLRVHGDSVAAADEAGARAALLEWRAEQQSEERRLGGLVGFCSGVVGFMRSARV</sequence>
<evidence type="ECO:0000259" key="5">
    <source>
        <dbReference type="Pfam" id="PF04192"/>
    </source>
</evidence>
<dbReference type="PROSITE" id="PS50082">
    <property type="entry name" value="WD_REPEATS_2"/>
    <property type="match status" value="2"/>
</dbReference>
<name>A0A165FN97_XYLHT</name>
<keyword evidence="1 3" id="KW-0853">WD repeat</keyword>
<accession>A0A165FN97</accession>
<feature type="domain" description="WDR36/Utp21 C-terminal" evidence="5">
    <location>
        <begin position="837"/>
        <end position="1080"/>
    </location>
</feature>
<dbReference type="GO" id="GO:0032040">
    <property type="term" value="C:small-subunit processome"/>
    <property type="evidence" value="ECO:0007669"/>
    <property type="project" value="EnsemblFungi"/>
</dbReference>
<dbReference type="GO" id="GO:0034388">
    <property type="term" value="C:Pwp2p-containing subcomplex of 90S preribosome"/>
    <property type="evidence" value="ECO:0007669"/>
    <property type="project" value="EnsemblFungi"/>
</dbReference>
<dbReference type="GO" id="GO:0006364">
    <property type="term" value="P:rRNA processing"/>
    <property type="evidence" value="ECO:0007669"/>
    <property type="project" value="EnsemblFungi"/>
</dbReference>
<dbReference type="EMBL" id="KV407461">
    <property type="protein sequence ID" value="KZF21183.1"/>
    <property type="molecule type" value="Genomic_DNA"/>
</dbReference>
<dbReference type="PROSITE" id="PS00678">
    <property type="entry name" value="WD_REPEATS_1"/>
    <property type="match status" value="2"/>
</dbReference>
<feature type="region of interest" description="Disordered" evidence="4">
    <location>
        <begin position="1"/>
        <end position="20"/>
    </location>
</feature>
<keyword evidence="8" id="KW-1185">Reference proteome</keyword>
<gene>
    <name evidence="7" type="ORF">L228DRAFT_256438</name>
</gene>
<dbReference type="RefSeq" id="XP_018186738.1">
    <property type="nucleotide sequence ID" value="XM_018333921.1"/>
</dbReference>
<feature type="region of interest" description="Disordered" evidence="4">
    <location>
        <begin position="975"/>
        <end position="1001"/>
    </location>
</feature>
<dbReference type="Pfam" id="PF25171">
    <property type="entry name" value="Beta-prop_WDR36-Utp21_1st"/>
    <property type="match status" value="1"/>
</dbReference>
<evidence type="ECO:0000259" key="6">
    <source>
        <dbReference type="Pfam" id="PF25171"/>
    </source>
</evidence>
<dbReference type="PROSITE" id="PS50294">
    <property type="entry name" value="WD_REPEATS_REGION"/>
    <property type="match status" value="2"/>
</dbReference>
<dbReference type="Pfam" id="PF25168">
    <property type="entry name" value="Beta-prop_WDR36-Utp21_2nd"/>
    <property type="match status" value="1"/>
</dbReference>
<dbReference type="InterPro" id="IPR007319">
    <property type="entry name" value="WDR36/Utp21_C"/>
</dbReference>
<dbReference type="InParanoid" id="A0A165FN97"/>
<dbReference type="GeneID" id="28899058"/>
<dbReference type="Pfam" id="PF04192">
    <property type="entry name" value="Utp21"/>
    <property type="match status" value="1"/>
</dbReference>
<dbReference type="InterPro" id="IPR001680">
    <property type="entry name" value="WD40_rpt"/>
</dbReference>
<evidence type="ECO:0000313" key="8">
    <source>
        <dbReference type="Proteomes" id="UP000076632"/>
    </source>
</evidence>
<evidence type="ECO:0000313" key="7">
    <source>
        <dbReference type="EMBL" id="KZF21183.1"/>
    </source>
</evidence>
<reference evidence="7 8" key="1">
    <citation type="journal article" date="2016" name="Fungal Biol.">
        <title>The genome of Xylona heveae provides a window into fungal endophytism.</title>
        <authorList>
            <person name="Gazis R."/>
            <person name="Kuo A."/>
            <person name="Riley R."/>
            <person name="LaButti K."/>
            <person name="Lipzen A."/>
            <person name="Lin J."/>
            <person name="Amirebrahimi M."/>
            <person name="Hesse C.N."/>
            <person name="Spatafora J.W."/>
            <person name="Henrissat B."/>
            <person name="Hainaut M."/>
            <person name="Grigoriev I.V."/>
            <person name="Hibbett D.S."/>
        </authorList>
    </citation>
    <scope>NUCLEOTIDE SEQUENCE [LARGE SCALE GENOMIC DNA]</scope>
    <source>
        <strain evidence="7 8">TC161</strain>
    </source>
</reference>
<dbReference type="InterPro" id="IPR019775">
    <property type="entry name" value="WD40_repeat_CS"/>
</dbReference>
<dbReference type="Gene3D" id="2.130.10.10">
    <property type="entry name" value="YVTN repeat-like/Quinoprotein amine dehydrogenase"/>
    <property type="match status" value="2"/>
</dbReference>
<evidence type="ECO:0000256" key="3">
    <source>
        <dbReference type="PROSITE-ProRule" id="PRU00221"/>
    </source>
</evidence>
<dbReference type="InterPro" id="IPR059157">
    <property type="entry name" value="WDR36-Utp21_N"/>
</dbReference>
<dbReference type="OMA" id="CIYAWRA"/>
<proteinExistence type="predicted"/>
<organism evidence="7 8">
    <name type="scientific">Xylona heveae (strain CBS 132557 / TC161)</name>
    <dbReference type="NCBI Taxonomy" id="1328760"/>
    <lineage>
        <taxon>Eukaryota</taxon>
        <taxon>Fungi</taxon>
        <taxon>Dikarya</taxon>
        <taxon>Ascomycota</taxon>
        <taxon>Pezizomycotina</taxon>
        <taxon>Xylonomycetes</taxon>
        <taxon>Xylonales</taxon>
        <taxon>Xylonaceae</taxon>
        <taxon>Xylona</taxon>
    </lineage>
</organism>
<dbReference type="PANTHER" id="PTHR22840">
    <property type="entry name" value="WD REPEAT-CONTAINING PROTEIN 36"/>
    <property type="match status" value="1"/>
</dbReference>
<feature type="compositionally biased region" description="Low complexity" evidence="4">
    <location>
        <begin position="894"/>
        <end position="912"/>
    </location>
</feature>
<evidence type="ECO:0000256" key="1">
    <source>
        <dbReference type="ARBA" id="ARBA00022574"/>
    </source>
</evidence>
<protein>
    <submittedName>
        <fullName evidence="7">Utp21-domain-containing protein</fullName>
    </submittedName>
</protein>
<dbReference type="STRING" id="1328760.A0A165FN97"/>
<evidence type="ECO:0000256" key="2">
    <source>
        <dbReference type="ARBA" id="ARBA00022737"/>
    </source>
</evidence>
<keyword evidence="2" id="KW-0677">Repeat</keyword>
<dbReference type="InterPro" id="IPR015943">
    <property type="entry name" value="WD40/YVTN_repeat-like_dom_sf"/>
</dbReference>
<dbReference type="FunCoup" id="A0A165FN97">
    <property type="interactions" value="1107"/>
</dbReference>
<dbReference type="PANTHER" id="PTHR22840:SF12">
    <property type="entry name" value="WD REPEAT-CONTAINING PROTEIN 36"/>
    <property type="match status" value="1"/>
</dbReference>
<dbReference type="AlphaFoldDB" id="A0A165FN97"/>